<protein>
    <submittedName>
        <fullName evidence="1">Uncharacterized protein</fullName>
    </submittedName>
</protein>
<organism evidence="1 2">
    <name type="scientific">Pseudomonas allii</name>
    <dbReference type="NCBI Taxonomy" id="2740531"/>
    <lineage>
        <taxon>Bacteria</taxon>
        <taxon>Pseudomonadati</taxon>
        <taxon>Pseudomonadota</taxon>
        <taxon>Gammaproteobacteria</taxon>
        <taxon>Pseudomonadales</taxon>
        <taxon>Pseudomonadaceae</taxon>
        <taxon>Pseudomonas</taxon>
    </lineage>
</organism>
<sequence>MIDIAKAYETFEALNTPSEMVDAFDPAITPSSTRTTYKNYLKKLPVHLENQHTHESVALALALLQANRSQAIYDMREKGFFRLSRYGFGDSACATVDALLLAGERCGLNEETLEYLVSVQALHSLRPQITPLYSYISDQVNRYKKTILKSMFVVIDRMFLGAWQGGDRNLPSDQPLHHSMEDFAEAFSTVIGVFRKSHGITLSDWQDADPDGLNSTNIYLFVLTAAAQLNSFKQAETMLDGLPYKAGLRGKDVYISSIDPLFEKTVRLGYVQQEKQSEIRFRKMAEFYHSPDAGLPSLMKETKRLFDAGLHQFVYVNEHPQRRLVFAIPEGLGVEGLIGYEGTFLEEELAIMRMDVDDFSDDNPLLREIKPGIRAFHFLRAQRFFSFIAYMYEFAFENLPDEDKQFITAQSAINIMPRKGLIKSLSLAIPEEIVDSVIEMLVLPAAGDLIDIQYFPLIAAEDDIICSSRVLSASNIIRNLYVSNRLHKGWEKGCDPMIIRLKSALIKAGFRVEMEVDLPFGESLDADLLAYKDGLLLLLECKHMYHPCNMHELRNPLWHVQKGADQLNVRLPFLDKKKHLDDVLSLVKWGEVEINEIRGAIVTSTRVLHGWRTGGYPVIQAKEFINVLTGGIIVGPEGNYHFWEGEKLTVGDVGRYLDGSTVIEDQLESMEPRLEYHPYGGSQLVYETWKNNEEEHGKRLAKKYKFTARS</sequence>
<name>A0ACC6LB26_9PSED</name>
<dbReference type="EMBL" id="JAVLRO010000003">
    <property type="protein sequence ID" value="MDR9875455.1"/>
    <property type="molecule type" value="Genomic_DNA"/>
</dbReference>
<proteinExistence type="predicted"/>
<comment type="caution">
    <text evidence="1">The sequence shown here is derived from an EMBL/GenBank/DDBJ whole genome shotgun (WGS) entry which is preliminary data.</text>
</comment>
<reference evidence="1" key="1">
    <citation type="submission" date="2023-07" db="EMBL/GenBank/DDBJ databases">
        <title>Bioagumentation of soil contaminated with hydrocarbons using Pseudomonas poae 7b strain.</title>
        <authorList>
            <person name="Kumor A."/>
        </authorList>
    </citation>
    <scope>NUCLEOTIDE SEQUENCE</scope>
    <source>
        <strain evidence="1">7b</strain>
    </source>
</reference>
<evidence type="ECO:0000313" key="1">
    <source>
        <dbReference type="EMBL" id="MDR9875455.1"/>
    </source>
</evidence>
<dbReference type="Proteomes" id="UP001244872">
    <property type="component" value="Unassembled WGS sequence"/>
</dbReference>
<gene>
    <name evidence="1" type="ORF">RJC98_09690</name>
</gene>
<keyword evidence="2" id="KW-1185">Reference proteome</keyword>
<evidence type="ECO:0000313" key="2">
    <source>
        <dbReference type="Proteomes" id="UP001244872"/>
    </source>
</evidence>
<accession>A0ACC6LB26</accession>